<feature type="domain" description="Septum formation inhibitor MinC N-terminal" evidence="9">
    <location>
        <begin position="14"/>
        <end position="86"/>
    </location>
</feature>
<dbReference type="Proteomes" id="UP000295765">
    <property type="component" value="Unassembled WGS sequence"/>
</dbReference>
<dbReference type="Gene3D" id="2.160.20.70">
    <property type="match status" value="1"/>
</dbReference>
<dbReference type="Pfam" id="PF05209">
    <property type="entry name" value="MinC_N"/>
    <property type="match status" value="1"/>
</dbReference>
<dbReference type="InterPro" id="IPR013033">
    <property type="entry name" value="MinC"/>
</dbReference>
<comment type="similarity">
    <text evidence="1 6">Belongs to the MinC family.</text>
</comment>
<evidence type="ECO:0000256" key="5">
    <source>
        <dbReference type="ARBA" id="ARBA00025606"/>
    </source>
</evidence>
<dbReference type="NCBIfam" id="TIGR01222">
    <property type="entry name" value="minC"/>
    <property type="match status" value="1"/>
</dbReference>
<dbReference type="EMBL" id="SLWY01000015">
    <property type="protein sequence ID" value="TCO80297.1"/>
    <property type="molecule type" value="Genomic_DNA"/>
</dbReference>
<accession>A0A4R2L4W7</accession>
<feature type="compositionally biased region" description="Low complexity" evidence="7">
    <location>
        <begin position="123"/>
        <end position="140"/>
    </location>
</feature>
<dbReference type="GO" id="GO:1901891">
    <property type="term" value="P:regulation of cell septum assembly"/>
    <property type="evidence" value="ECO:0007669"/>
    <property type="project" value="InterPro"/>
</dbReference>
<dbReference type="GO" id="GO:0000917">
    <property type="term" value="P:division septum assembly"/>
    <property type="evidence" value="ECO:0007669"/>
    <property type="project" value="UniProtKB-KW"/>
</dbReference>
<evidence type="ECO:0000256" key="7">
    <source>
        <dbReference type="SAM" id="MobiDB-lite"/>
    </source>
</evidence>
<protein>
    <recommendedName>
        <fullName evidence="6">Probable septum site-determining protein MinC</fullName>
    </recommendedName>
</protein>
<dbReference type="InterPro" id="IPR036145">
    <property type="entry name" value="MinC_C_sf"/>
</dbReference>
<feature type="region of interest" description="Disordered" evidence="7">
    <location>
        <begin position="109"/>
        <end position="150"/>
    </location>
</feature>
<evidence type="ECO:0000256" key="4">
    <source>
        <dbReference type="ARBA" id="ARBA00023306"/>
    </source>
</evidence>
<comment type="caution">
    <text evidence="10">The sequence shown here is derived from an EMBL/GenBank/DDBJ whole genome shotgun (WGS) entry which is preliminary data.</text>
</comment>
<comment type="subunit">
    <text evidence="6">Interacts with MinD and FtsZ.</text>
</comment>
<dbReference type="RefSeq" id="WP_132543889.1">
    <property type="nucleotide sequence ID" value="NZ_SLWY01000015.1"/>
</dbReference>
<keyword evidence="2 6" id="KW-0132">Cell division</keyword>
<evidence type="ECO:0000256" key="3">
    <source>
        <dbReference type="ARBA" id="ARBA00023210"/>
    </source>
</evidence>
<dbReference type="SUPFAM" id="SSF63848">
    <property type="entry name" value="Cell-division inhibitor MinC, C-terminal domain"/>
    <property type="match status" value="1"/>
</dbReference>
<proteinExistence type="inferred from homology"/>
<name>A0A4R2L4W7_9GAMM</name>
<evidence type="ECO:0000259" key="9">
    <source>
        <dbReference type="Pfam" id="PF05209"/>
    </source>
</evidence>
<keyword evidence="3 6" id="KW-0717">Septation</keyword>
<organism evidence="10 11">
    <name type="scientific">Plasticicumulans lactativorans</name>
    <dbReference type="NCBI Taxonomy" id="1133106"/>
    <lineage>
        <taxon>Bacteria</taxon>
        <taxon>Pseudomonadati</taxon>
        <taxon>Pseudomonadota</taxon>
        <taxon>Gammaproteobacteria</taxon>
        <taxon>Candidatus Competibacteraceae</taxon>
        <taxon>Plasticicumulans</taxon>
    </lineage>
</organism>
<evidence type="ECO:0000256" key="6">
    <source>
        <dbReference type="HAMAP-Rule" id="MF_00267"/>
    </source>
</evidence>
<dbReference type="AlphaFoldDB" id="A0A4R2L4W7"/>
<dbReference type="Gene3D" id="3.30.70.260">
    <property type="match status" value="1"/>
</dbReference>
<dbReference type="InterPro" id="IPR007874">
    <property type="entry name" value="MinC_N"/>
</dbReference>
<reference evidence="10 11" key="1">
    <citation type="submission" date="2019-03" db="EMBL/GenBank/DDBJ databases">
        <title>Genomic Encyclopedia of Type Strains, Phase IV (KMG-IV): sequencing the most valuable type-strain genomes for metagenomic binning, comparative biology and taxonomic classification.</title>
        <authorList>
            <person name="Goeker M."/>
        </authorList>
    </citation>
    <scope>NUCLEOTIDE SEQUENCE [LARGE SCALE GENOMIC DNA]</scope>
    <source>
        <strain evidence="10 11">DSM 25287</strain>
    </source>
</reference>
<feature type="domain" description="Septum formation inhibitor MinC C-terminal" evidence="8">
    <location>
        <begin position="145"/>
        <end position="244"/>
    </location>
</feature>
<evidence type="ECO:0000259" key="8">
    <source>
        <dbReference type="Pfam" id="PF03775"/>
    </source>
</evidence>
<keyword evidence="4 6" id="KW-0131">Cell cycle</keyword>
<dbReference type="HAMAP" id="MF_00267">
    <property type="entry name" value="MinC"/>
    <property type="match status" value="1"/>
</dbReference>
<dbReference type="Pfam" id="PF03775">
    <property type="entry name" value="MinC_C"/>
    <property type="match status" value="1"/>
</dbReference>
<dbReference type="PANTHER" id="PTHR34108">
    <property type="entry name" value="SEPTUM SITE-DETERMINING PROTEIN MINC"/>
    <property type="match status" value="1"/>
</dbReference>
<evidence type="ECO:0000313" key="10">
    <source>
        <dbReference type="EMBL" id="TCO80297.1"/>
    </source>
</evidence>
<dbReference type="GO" id="GO:0051302">
    <property type="term" value="P:regulation of cell division"/>
    <property type="evidence" value="ECO:0007669"/>
    <property type="project" value="InterPro"/>
</dbReference>
<dbReference type="GO" id="GO:0000902">
    <property type="term" value="P:cell morphogenesis"/>
    <property type="evidence" value="ECO:0007669"/>
    <property type="project" value="InterPro"/>
</dbReference>
<evidence type="ECO:0000256" key="1">
    <source>
        <dbReference type="ARBA" id="ARBA00006291"/>
    </source>
</evidence>
<dbReference type="InterPro" id="IPR016098">
    <property type="entry name" value="CAP/MinC_C"/>
</dbReference>
<evidence type="ECO:0000313" key="11">
    <source>
        <dbReference type="Proteomes" id="UP000295765"/>
    </source>
</evidence>
<evidence type="ECO:0000256" key="2">
    <source>
        <dbReference type="ARBA" id="ARBA00022618"/>
    </source>
</evidence>
<gene>
    <name evidence="6" type="primary">minC</name>
    <name evidence="10" type="ORF">EV699_11575</name>
</gene>
<dbReference type="PANTHER" id="PTHR34108:SF1">
    <property type="entry name" value="SEPTUM SITE-DETERMINING PROTEIN MINC"/>
    <property type="match status" value="1"/>
</dbReference>
<comment type="function">
    <text evidence="5 6">Cell division inhibitor that blocks the formation of polar Z ring septums. Rapidly oscillates between the poles of the cell to destabilize FtsZ filaments that have formed before they mature into polar Z rings. Prevents FtsZ polymerization.</text>
</comment>
<keyword evidence="11" id="KW-1185">Reference proteome</keyword>
<sequence length="248" mass="25907">MSPPNDRSADAAPFDLKGSLFTLTVLHLRRTDPAAIERHLAEKVAQAPGFFVNVPVVVDCEGLADADAALDLAGLIACLRRHGLVPVGVRNGSEALVAAAQAAGIGVLPEGRGSGRRAEPERAAAAAESERGSGAPSSRGNRLSTHPVRSGQQLYAPDGDLVLLGTVSPGAEVLADGNIHIYGPLRGRALAGAKGNAEARIFCLSLEAELVSIAGRYRVLEQTSSEFWGKPVQIHLADDHLIIELLAR</sequence>
<dbReference type="InterPro" id="IPR005526">
    <property type="entry name" value="Septum_form_inhib_MinC_C"/>
</dbReference>
<dbReference type="OrthoDB" id="9794530at2"/>